<evidence type="ECO:0000313" key="2">
    <source>
        <dbReference type="EMBL" id="MBS3057852.1"/>
    </source>
</evidence>
<reference evidence="2" key="3">
    <citation type="submission" date="2021-05" db="EMBL/GenBank/DDBJ databases">
        <title>Protein family content uncovers lineage relationships and bacterial pathway maintenance mechanisms in DPANN archaea.</title>
        <authorList>
            <person name="Castelle C.J."/>
            <person name="Meheust R."/>
            <person name="Jaffe A.L."/>
            <person name="Seitz K."/>
            <person name="Gong X."/>
            <person name="Baker B.J."/>
            <person name="Banfield J.F."/>
        </authorList>
    </citation>
    <scope>NUCLEOTIDE SEQUENCE</scope>
    <source>
        <strain evidence="2">RIFCSPLOWO2_01_FULL_43_13</strain>
    </source>
</reference>
<dbReference type="EMBL" id="JAGVWB010000004">
    <property type="protein sequence ID" value="MBS3057852.1"/>
    <property type="molecule type" value="Genomic_DNA"/>
</dbReference>
<protein>
    <submittedName>
        <fullName evidence="1">GrpB family protein</fullName>
    </submittedName>
</protein>
<dbReference type="Proteomes" id="UP000527315">
    <property type="component" value="Unassembled WGS sequence"/>
</dbReference>
<gene>
    <name evidence="1" type="ORF">HA227_03770</name>
    <name evidence="2" type="ORF">J4478_00445</name>
</gene>
<name>A0A7J4KYG0_9ARCH</name>
<dbReference type="PANTHER" id="PTHR34822">
    <property type="entry name" value="GRPB DOMAIN PROTEIN (AFU_ORTHOLOGUE AFUA_1G01530)"/>
    <property type="match status" value="1"/>
</dbReference>
<evidence type="ECO:0000313" key="3">
    <source>
        <dbReference type="Proteomes" id="UP000527315"/>
    </source>
</evidence>
<dbReference type="SUPFAM" id="SSF81301">
    <property type="entry name" value="Nucleotidyltransferase"/>
    <property type="match status" value="1"/>
</dbReference>
<dbReference type="PANTHER" id="PTHR34822:SF1">
    <property type="entry name" value="GRPB FAMILY PROTEIN"/>
    <property type="match status" value="1"/>
</dbReference>
<dbReference type="InterPro" id="IPR043519">
    <property type="entry name" value="NT_sf"/>
</dbReference>
<dbReference type="AlphaFoldDB" id="A0A7J4KYG0"/>
<accession>A0A7J4KYG0</accession>
<dbReference type="InterPro" id="IPR007344">
    <property type="entry name" value="GrpB/CoaE"/>
</dbReference>
<dbReference type="Pfam" id="PF04229">
    <property type="entry name" value="GrpB"/>
    <property type="match status" value="1"/>
</dbReference>
<dbReference type="Gene3D" id="3.30.460.10">
    <property type="entry name" value="Beta Polymerase, domain 2"/>
    <property type="match status" value="1"/>
</dbReference>
<organism evidence="1 3">
    <name type="scientific">Candidatus Iainarchaeum sp</name>
    <dbReference type="NCBI Taxonomy" id="3101447"/>
    <lineage>
        <taxon>Archaea</taxon>
        <taxon>Candidatus Iainarchaeota</taxon>
        <taxon>Candidatus Iainarchaeia</taxon>
        <taxon>Candidatus Iainarchaeales</taxon>
        <taxon>Candidatus Iainarchaeaceae</taxon>
        <taxon>Candidatus Iainarchaeum</taxon>
    </lineage>
</organism>
<reference evidence="2" key="2">
    <citation type="submission" date="2021-03" db="EMBL/GenBank/DDBJ databases">
        <authorList>
            <person name="Jaffe A."/>
        </authorList>
    </citation>
    <scope>NUCLEOTIDE SEQUENCE</scope>
    <source>
        <strain evidence="2">RIFCSPLOWO2_01_FULL_43_13</strain>
    </source>
</reference>
<proteinExistence type="predicted"/>
<sequence length="173" mass="19901">MVFRKYAFRPYSKDFPNWFRREKAGLKKVLPSDAIIAHVGSTAVPGLGGKGIIDILVSVKKPRLKEARRLLESQGFVFKRKAGSTQRLFFQKDQVLFGKLQRFHVHLTFHDSLTFRRTLALAEFLKARPKFRIEYAALKKKAVKLAKEDGKKYRAVKKEFLENLTNEALTGFG</sequence>
<dbReference type="EMBL" id="DUFJ01000082">
    <property type="protein sequence ID" value="HIH33347.1"/>
    <property type="molecule type" value="Genomic_DNA"/>
</dbReference>
<dbReference type="Proteomes" id="UP000680185">
    <property type="component" value="Unassembled WGS sequence"/>
</dbReference>
<evidence type="ECO:0000313" key="1">
    <source>
        <dbReference type="EMBL" id="HIH33347.1"/>
    </source>
</evidence>
<comment type="caution">
    <text evidence="1">The sequence shown here is derived from an EMBL/GenBank/DDBJ whole genome shotgun (WGS) entry which is preliminary data.</text>
</comment>
<reference evidence="3" key="1">
    <citation type="journal article" date="2020" name="bioRxiv">
        <title>A rank-normalized archaeal taxonomy based on genome phylogeny resolves widespread incomplete and uneven classifications.</title>
        <authorList>
            <person name="Rinke C."/>
            <person name="Chuvochina M."/>
            <person name="Mussig A.J."/>
            <person name="Chaumeil P.-A."/>
            <person name="Waite D.W."/>
            <person name="Whitman W.B."/>
            <person name="Parks D.H."/>
            <person name="Hugenholtz P."/>
        </authorList>
    </citation>
    <scope>NUCLEOTIDE SEQUENCE [LARGE SCALE GENOMIC DNA]</scope>
</reference>